<evidence type="ECO:0000313" key="2">
    <source>
        <dbReference type="Proteomes" id="UP000001351"/>
    </source>
</evidence>
<gene>
    <name evidence="1" type="ordered locus">STAUR_5882</name>
</gene>
<evidence type="ECO:0000313" key="1">
    <source>
        <dbReference type="EMBL" id="ADO73643.1"/>
    </source>
</evidence>
<dbReference type="KEGG" id="sur:STAUR_5882"/>
<dbReference type="PANTHER" id="PTHR36922:SF1">
    <property type="entry name" value="DUF1993 DOMAIN-CONTAINING PROTEIN"/>
    <property type="match status" value="1"/>
</dbReference>
<dbReference type="SUPFAM" id="SSF109854">
    <property type="entry name" value="DinB/YfiT-like putative metalloenzymes"/>
    <property type="match status" value="1"/>
</dbReference>
<dbReference type="PANTHER" id="PTHR36922">
    <property type="entry name" value="BLL2446 PROTEIN"/>
    <property type="match status" value="1"/>
</dbReference>
<accession>E3FZ08</accession>
<name>E3FZ08_STIAD</name>
<evidence type="ECO:0008006" key="3">
    <source>
        <dbReference type="Google" id="ProtNLM"/>
    </source>
</evidence>
<sequence>MSISLYDASVPAMTRMLQNLAHILQQASAFAGQEGVSPDALLERRLAPDMFSLSRQVEIVVSGAKGSAARLAGRLSPGDESPEFAVFNRGDEKSFGDRLTSFASLQTLIGEAVAYLKTISREEVDAAPASITVAKPGEARIFEPRSFVLDYVLPNLYFHITTVYALLRSAGVNLGKKDFEGTPAYRIQTAGLGQA</sequence>
<dbReference type="STRING" id="378806.STAUR_5882"/>
<dbReference type="Pfam" id="PF09351">
    <property type="entry name" value="DUF1993"/>
    <property type="match status" value="1"/>
</dbReference>
<dbReference type="RefSeq" id="WP_013377019.1">
    <property type="nucleotide sequence ID" value="NC_014623.1"/>
</dbReference>
<protein>
    <recommendedName>
        <fullName evidence="3">DUF1993 domain-containing protein</fullName>
    </recommendedName>
</protein>
<dbReference type="OrthoDB" id="338237at2"/>
<keyword evidence="2" id="KW-1185">Reference proteome</keyword>
<dbReference type="Proteomes" id="UP000001351">
    <property type="component" value="Chromosome"/>
</dbReference>
<dbReference type="eggNOG" id="COG3812">
    <property type="taxonomic scope" value="Bacteria"/>
</dbReference>
<dbReference type="InterPro" id="IPR034660">
    <property type="entry name" value="DinB/YfiT-like"/>
</dbReference>
<dbReference type="InterPro" id="IPR018531">
    <property type="entry name" value="DUF1993"/>
</dbReference>
<dbReference type="AlphaFoldDB" id="E3FZ08"/>
<dbReference type="HOGENOM" id="CLU_090929_1_0_7"/>
<dbReference type="EMBL" id="CP002271">
    <property type="protein sequence ID" value="ADO73643.1"/>
    <property type="molecule type" value="Genomic_DNA"/>
</dbReference>
<proteinExistence type="predicted"/>
<dbReference type="Gene3D" id="1.20.120.450">
    <property type="entry name" value="dinb family like domain"/>
    <property type="match status" value="1"/>
</dbReference>
<organism evidence="1 2">
    <name type="scientific">Stigmatella aurantiaca (strain DW4/3-1)</name>
    <dbReference type="NCBI Taxonomy" id="378806"/>
    <lineage>
        <taxon>Bacteria</taxon>
        <taxon>Pseudomonadati</taxon>
        <taxon>Myxococcota</taxon>
        <taxon>Myxococcia</taxon>
        <taxon>Myxococcales</taxon>
        <taxon>Cystobacterineae</taxon>
        <taxon>Archangiaceae</taxon>
        <taxon>Stigmatella</taxon>
    </lineage>
</organism>
<reference evidence="1 2" key="1">
    <citation type="journal article" date="2011" name="Mol. Biol. Evol.">
        <title>Comparative genomic analysis of fruiting body formation in Myxococcales.</title>
        <authorList>
            <person name="Huntley S."/>
            <person name="Hamann N."/>
            <person name="Wegener-Feldbrugge S."/>
            <person name="Treuner-Lange A."/>
            <person name="Kube M."/>
            <person name="Reinhardt R."/>
            <person name="Klages S."/>
            <person name="Muller R."/>
            <person name="Ronning C.M."/>
            <person name="Nierman W.C."/>
            <person name="Sogaard-Andersen L."/>
        </authorList>
    </citation>
    <scope>NUCLEOTIDE SEQUENCE [LARGE SCALE GENOMIC DNA]</scope>
    <source>
        <strain evidence="1 2">DW4/3-1</strain>
    </source>
</reference>